<comment type="caution">
    <text evidence="6">The sequence shown here is derived from an EMBL/GenBank/DDBJ whole genome shotgun (WGS) entry which is preliminary data.</text>
</comment>
<keyword evidence="2" id="KW-0808">Transferase</keyword>
<evidence type="ECO:0000256" key="4">
    <source>
        <dbReference type="PROSITE-ProRule" id="PRU00236"/>
    </source>
</evidence>
<evidence type="ECO:0000256" key="2">
    <source>
        <dbReference type="ARBA" id="ARBA00022679"/>
    </source>
</evidence>
<dbReference type="InterPro" id="IPR026591">
    <property type="entry name" value="Sirtuin_cat_small_dom_sf"/>
</dbReference>
<dbReference type="PROSITE" id="PS50305">
    <property type="entry name" value="SIRTUIN"/>
    <property type="match status" value="1"/>
</dbReference>
<dbReference type="Gene3D" id="3.30.1600.10">
    <property type="entry name" value="SIR2/SIRT2 'Small Domain"/>
    <property type="match status" value="2"/>
</dbReference>
<dbReference type="Pfam" id="PF02146">
    <property type="entry name" value="SIR2"/>
    <property type="match status" value="2"/>
</dbReference>
<feature type="binding site" evidence="4">
    <location>
        <position position="154"/>
    </location>
    <ligand>
        <name>Zn(2+)</name>
        <dbReference type="ChEBI" id="CHEBI:29105"/>
    </ligand>
</feature>
<evidence type="ECO:0000259" key="5">
    <source>
        <dbReference type="PROSITE" id="PS50305"/>
    </source>
</evidence>
<dbReference type="InterPro" id="IPR026590">
    <property type="entry name" value="Ssirtuin_cat_dom"/>
</dbReference>
<reference evidence="6" key="1">
    <citation type="journal article" date="2023" name="Mol. Phylogenet. Evol.">
        <title>Genome-scale phylogeny and comparative genomics of the fungal order Sordariales.</title>
        <authorList>
            <person name="Hensen N."/>
            <person name="Bonometti L."/>
            <person name="Westerberg I."/>
            <person name="Brannstrom I.O."/>
            <person name="Guillou S."/>
            <person name="Cros-Aarteil S."/>
            <person name="Calhoun S."/>
            <person name="Haridas S."/>
            <person name="Kuo A."/>
            <person name="Mondo S."/>
            <person name="Pangilinan J."/>
            <person name="Riley R."/>
            <person name="LaButti K."/>
            <person name="Andreopoulos B."/>
            <person name="Lipzen A."/>
            <person name="Chen C."/>
            <person name="Yan M."/>
            <person name="Daum C."/>
            <person name="Ng V."/>
            <person name="Clum A."/>
            <person name="Steindorff A."/>
            <person name="Ohm R.A."/>
            <person name="Martin F."/>
            <person name="Silar P."/>
            <person name="Natvig D.O."/>
            <person name="Lalanne C."/>
            <person name="Gautier V."/>
            <person name="Ament-Velasquez S.L."/>
            <person name="Kruys A."/>
            <person name="Hutchinson M.I."/>
            <person name="Powell A.J."/>
            <person name="Barry K."/>
            <person name="Miller A.N."/>
            <person name="Grigoriev I.V."/>
            <person name="Debuchy R."/>
            <person name="Gladieux P."/>
            <person name="Hiltunen Thoren M."/>
            <person name="Johannesson H."/>
        </authorList>
    </citation>
    <scope>NUCLEOTIDE SEQUENCE</scope>
    <source>
        <strain evidence="6">CBS 118394</strain>
    </source>
</reference>
<evidence type="ECO:0000313" key="7">
    <source>
        <dbReference type="Proteomes" id="UP001283341"/>
    </source>
</evidence>
<dbReference type="GO" id="GO:0046872">
    <property type="term" value="F:metal ion binding"/>
    <property type="evidence" value="ECO:0007669"/>
    <property type="project" value="UniProtKB-KW"/>
</dbReference>
<accession>A0AAE0ILX4</accession>
<evidence type="ECO:0000256" key="3">
    <source>
        <dbReference type="ARBA" id="ARBA00023027"/>
    </source>
</evidence>
<evidence type="ECO:0000313" key="6">
    <source>
        <dbReference type="EMBL" id="KAK3326781.1"/>
    </source>
</evidence>
<comment type="similarity">
    <text evidence="1">Belongs to the sirtuin family. Class I subfamily.</text>
</comment>
<feature type="binding site" evidence="4">
    <location>
        <position position="148"/>
    </location>
    <ligand>
        <name>Zn(2+)</name>
        <dbReference type="ChEBI" id="CHEBI:29105"/>
    </ligand>
</feature>
<protein>
    <submittedName>
        <fullName evidence="6">DHS-like NAD/FAD-binding domain-containing protein</fullName>
    </submittedName>
</protein>
<organism evidence="6 7">
    <name type="scientific">Apodospora peruviana</name>
    <dbReference type="NCBI Taxonomy" id="516989"/>
    <lineage>
        <taxon>Eukaryota</taxon>
        <taxon>Fungi</taxon>
        <taxon>Dikarya</taxon>
        <taxon>Ascomycota</taxon>
        <taxon>Pezizomycotina</taxon>
        <taxon>Sordariomycetes</taxon>
        <taxon>Sordariomycetidae</taxon>
        <taxon>Sordariales</taxon>
        <taxon>Lasiosphaeriaceae</taxon>
        <taxon>Apodospora</taxon>
    </lineage>
</organism>
<reference evidence="6" key="2">
    <citation type="submission" date="2023-06" db="EMBL/GenBank/DDBJ databases">
        <authorList>
            <consortium name="Lawrence Berkeley National Laboratory"/>
            <person name="Haridas S."/>
            <person name="Hensen N."/>
            <person name="Bonometti L."/>
            <person name="Westerberg I."/>
            <person name="Brannstrom I.O."/>
            <person name="Guillou S."/>
            <person name="Cros-Aarteil S."/>
            <person name="Calhoun S."/>
            <person name="Kuo A."/>
            <person name="Mondo S."/>
            <person name="Pangilinan J."/>
            <person name="Riley R."/>
            <person name="Labutti K."/>
            <person name="Andreopoulos B."/>
            <person name="Lipzen A."/>
            <person name="Chen C."/>
            <person name="Yanf M."/>
            <person name="Daum C."/>
            <person name="Ng V."/>
            <person name="Clum A."/>
            <person name="Steindorff A."/>
            <person name="Ohm R."/>
            <person name="Martin F."/>
            <person name="Silar P."/>
            <person name="Natvig D."/>
            <person name="Lalanne C."/>
            <person name="Gautier V."/>
            <person name="Ament-Velasquez S.L."/>
            <person name="Kruys A."/>
            <person name="Hutchinson M.I."/>
            <person name="Powell A.J."/>
            <person name="Barry K."/>
            <person name="Miller A.N."/>
            <person name="Grigoriev I.V."/>
            <person name="Debuchy R."/>
            <person name="Gladieux P."/>
            <person name="Thoren M.H."/>
            <person name="Johannesson H."/>
        </authorList>
    </citation>
    <scope>NUCLEOTIDE SEQUENCE</scope>
    <source>
        <strain evidence="6">CBS 118394</strain>
    </source>
</reference>
<feature type="domain" description="Deacetylase sirtuin-type" evidence="5">
    <location>
        <begin position="9"/>
        <end position="365"/>
    </location>
</feature>
<evidence type="ECO:0000256" key="1">
    <source>
        <dbReference type="ARBA" id="ARBA00006924"/>
    </source>
</evidence>
<dbReference type="InterPro" id="IPR003000">
    <property type="entry name" value="Sirtuin"/>
</dbReference>
<sequence length="365" mass="39167">MAQTEITVPELDAAAVASFQQHLVQSNRIVAVIGAGLSAASGLATFRGTGGRWAKHDVFMVASPAGWRRDPGLVWQFYAERRRESLRASPNPAHHALAALAKHKPGFVALSQNVDGLLQRAGMVPGSGPGNEDKQLKLLHGNLFDLVCEDSTGCGYVEENKVEEPICEVLSEEAVKKRALGQNVMGMDVEDKPPKASALLFEAIAAKNKKILGGDKFTETAPTATDGAPLRELGEDAKAKMPDTAPVLHSGIEKSELPTCPKCKVHLLRPRVVWFGETLPVDIVAEVDALFEEDKIDLCLVIGTSSQVWPTAGFCERARACGAKVAWVNTRAEDLKSLRDGDWVFLGDAGVVLPEILGVYGQDTG</sequence>
<dbReference type="SUPFAM" id="SSF52467">
    <property type="entry name" value="DHS-like NAD/FAD-binding domain"/>
    <property type="match status" value="1"/>
</dbReference>
<dbReference type="InterPro" id="IPR029035">
    <property type="entry name" value="DHS-like_NAD/FAD-binding_dom"/>
</dbReference>
<gene>
    <name evidence="6" type="ORF">B0H66DRAFT_168959</name>
</gene>
<dbReference type="InterPro" id="IPR050134">
    <property type="entry name" value="NAD-dep_sirtuin_deacylases"/>
</dbReference>
<feature type="active site" description="Proton acceptor" evidence="4">
    <location>
        <position position="140"/>
    </location>
</feature>
<dbReference type="AlphaFoldDB" id="A0AAE0ILX4"/>
<keyword evidence="4" id="KW-0862">Zinc</keyword>
<feature type="binding site" evidence="4">
    <location>
        <position position="260"/>
    </location>
    <ligand>
        <name>Zn(2+)</name>
        <dbReference type="ChEBI" id="CHEBI:29105"/>
    </ligand>
</feature>
<dbReference type="Gene3D" id="3.40.50.1220">
    <property type="entry name" value="TPP-binding domain"/>
    <property type="match status" value="2"/>
</dbReference>
<keyword evidence="4" id="KW-0479">Metal-binding</keyword>
<dbReference type="Proteomes" id="UP001283341">
    <property type="component" value="Unassembled WGS sequence"/>
</dbReference>
<dbReference type="GO" id="GO:0017136">
    <property type="term" value="F:histone deacetylase activity, NAD-dependent"/>
    <property type="evidence" value="ECO:0007669"/>
    <property type="project" value="TreeGrafter"/>
</dbReference>
<dbReference type="EMBL" id="JAUEDM010000002">
    <property type="protein sequence ID" value="KAK3326781.1"/>
    <property type="molecule type" value="Genomic_DNA"/>
</dbReference>
<feature type="binding site" evidence="4">
    <location>
        <position position="263"/>
    </location>
    <ligand>
        <name>Zn(2+)</name>
        <dbReference type="ChEBI" id="CHEBI:29105"/>
    </ligand>
</feature>
<dbReference type="GO" id="GO:0070403">
    <property type="term" value="F:NAD+ binding"/>
    <property type="evidence" value="ECO:0007669"/>
    <property type="project" value="InterPro"/>
</dbReference>
<keyword evidence="3" id="KW-0520">NAD</keyword>
<dbReference type="PANTHER" id="PTHR11085">
    <property type="entry name" value="NAD-DEPENDENT PROTEIN DEACYLASE SIRTUIN-5, MITOCHONDRIAL-RELATED"/>
    <property type="match status" value="1"/>
</dbReference>
<keyword evidence="7" id="KW-1185">Reference proteome</keyword>
<dbReference type="GO" id="GO:0005634">
    <property type="term" value="C:nucleus"/>
    <property type="evidence" value="ECO:0007669"/>
    <property type="project" value="TreeGrafter"/>
</dbReference>
<proteinExistence type="inferred from homology"/>
<name>A0AAE0ILX4_9PEZI</name>
<dbReference type="PANTHER" id="PTHR11085:SF10">
    <property type="entry name" value="NAD-DEPENDENT PROTEIN DEACYLASE SIRTUIN-5, MITOCHONDRIAL-RELATED"/>
    <property type="match status" value="1"/>
</dbReference>